<keyword evidence="15" id="KW-1185">Reference proteome</keyword>
<dbReference type="Proteomes" id="UP000324170">
    <property type="component" value="Unassembled WGS sequence"/>
</dbReference>
<keyword evidence="5 11" id="KW-1003">Cell membrane</keyword>
<feature type="transmembrane region" description="Helical" evidence="11">
    <location>
        <begin position="158"/>
        <end position="176"/>
    </location>
</feature>
<evidence type="ECO:0000256" key="7">
    <source>
        <dbReference type="ARBA" id="ARBA00022592"/>
    </source>
</evidence>
<feature type="transmembrane region" description="Helical" evidence="11">
    <location>
        <begin position="274"/>
        <end position="297"/>
    </location>
</feature>
<feature type="transmembrane region" description="Helical" evidence="11">
    <location>
        <begin position="130"/>
        <end position="152"/>
    </location>
</feature>
<dbReference type="Pfam" id="PF00528">
    <property type="entry name" value="BPD_transp_1"/>
    <property type="match status" value="1"/>
</dbReference>
<comment type="similarity">
    <text evidence="2 11">Belongs to the binding-protein-dependent transport system permease family. CysTW subfamily.</text>
</comment>
<evidence type="ECO:0000313" key="15">
    <source>
        <dbReference type="Proteomes" id="UP000324170"/>
    </source>
</evidence>
<feature type="transmembrane region" description="Helical" evidence="11">
    <location>
        <begin position="36"/>
        <end position="57"/>
    </location>
</feature>
<dbReference type="PROSITE" id="PS50928">
    <property type="entry name" value="ABC_TM1"/>
    <property type="match status" value="1"/>
</dbReference>
<evidence type="ECO:0000256" key="5">
    <source>
        <dbReference type="ARBA" id="ARBA00022475"/>
    </source>
</evidence>
<dbReference type="NCBIfam" id="TIGR00974">
    <property type="entry name" value="3a0107s02c"/>
    <property type="match status" value="1"/>
</dbReference>
<feature type="compositionally biased region" description="Polar residues" evidence="12">
    <location>
        <begin position="1"/>
        <end position="16"/>
    </location>
</feature>
<feature type="transmembrane region" description="Helical" evidence="11">
    <location>
        <begin position="96"/>
        <end position="118"/>
    </location>
</feature>
<keyword evidence="7" id="KW-0592">Phosphate transport</keyword>
<dbReference type="CDD" id="cd06261">
    <property type="entry name" value="TM_PBP2"/>
    <property type="match status" value="1"/>
</dbReference>
<evidence type="ECO:0000313" key="14">
    <source>
        <dbReference type="EMBL" id="TYP02634.1"/>
    </source>
</evidence>
<dbReference type="PANTHER" id="PTHR42922">
    <property type="entry name" value="PHOSPHATE TRANSPORT SYSTEM PERMEASE PROTEIN PSTA"/>
    <property type="match status" value="1"/>
</dbReference>
<keyword evidence="4" id="KW-0813">Transport</keyword>
<organism evidence="14 15">
    <name type="scientific">Xenorhabdus doucetiae</name>
    <dbReference type="NCBI Taxonomy" id="351671"/>
    <lineage>
        <taxon>Bacteria</taxon>
        <taxon>Pseudomonadati</taxon>
        <taxon>Pseudomonadota</taxon>
        <taxon>Gammaproteobacteria</taxon>
        <taxon>Enterobacterales</taxon>
        <taxon>Morganellaceae</taxon>
        <taxon>Xenorhabdus</taxon>
    </lineage>
</organism>
<feature type="transmembrane region" description="Helical" evidence="11">
    <location>
        <begin position="208"/>
        <end position="229"/>
    </location>
</feature>
<keyword evidence="6" id="KW-0997">Cell inner membrane</keyword>
<reference evidence="14 15" key="1">
    <citation type="submission" date="2019-07" db="EMBL/GenBank/DDBJ databases">
        <title>Genomic Encyclopedia of Type Strains, Phase I: the one thousand microbial genomes (KMG-I) project.</title>
        <authorList>
            <person name="Kyrpides N."/>
        </authorList>
    </citation>
    <scope>NUCLEOTIDE SEQUENCE [LARGE SCALE GENOMIC DNA]</scope>
    <source>
        <strain evidence="14 15">DSM 17909</strain>
    </source>
</reference>
<dbReference type="InterPro" id="IPR000515">
    <property type="entry name" value="MetI-like"/>
</dbReference>
<keyword evidence="9 11" id="KW-1133">Transmembrane helix</keyword>
<comment type="caution">
    <text evidence="14">The sequence shown here is derived from an EMBL/GenBank/DDBJ whole genome shotgun (WGS) entry which is preliminary data.</text>
</comment>
<accession>A0ABY3NPT2</accession>
<evidence type="ECO:0000256" key="9">
    <source>
        <dbReference type="ARBA" id="ARBA00022989"/>
    </source>
</evidence>
<dbReference type="Gene3D" id="1.10.3720.10">
    <property type="entry name" value="MetI-like"/>
    <property type="match status" value="1"/>
</dbReference>
<evidence type="ECO:0000256" key="12">
    <source>
        <dbReference type="SAM" id="MobiDB-lite"/>
    </source>
</evidence>
<evidence type="ECO:0000256" key="11">
    <source>
        <dbReference type="RuleBase" id="RU363043"/>
    </source>
</evidence>
<evidence type="ECO:0000256" key="2">
    <source>
        <dbReference type="ARBA" id="ARBA00007069"/>
    </source>
</evidence>
<comment type="subcellular location">
    <subcellularLocation>
        <location evidence="1 11">Cell inner membrane</location>
        <topology evidence="1 11">Multi-pass membrane protein</topology>
    </subcellularLocation>
</comment>
<name>A0ABY3NPT2_9GAMM</name>
<evidence type="ECO:0000256" key="4">
    <source>
        <dbReference type="ARBA" id="ARBA00022448"/>
    </source>
</evidence>
<dbReference type="PANTHER" id="PTHR42922:SF1">
    <property type="entry name" value="PHOSPHATE TRANSPORT SYSTEM PERMEASE PROTEIN PSTA"/>
    <property type="match status" value="1"/>
</dbReference>
<feature type="domain" description="ABC transmembrane type-1" evidence="13">
    <location>
        <begin position="90"/>
        <end position="293"/>
    </location>
</feature>
<dbReference type="InterPro" id="IPR005672">
    <property type="entry name" value="Phosphate_PstA"/>
</dbReference>
<dbReference type="NCBIfam" id="NF008430">
    <property type="entry name" value="PRK11268.1"/>
    <property type="match status" value="1"/>
</dbReference>
<evidence type="ECO:0000256" key="1">
    <source>
        <dbReference type="ARBA" id="ARBA00004429"/>
    </source>
</evidence>
<keyword evidence="8 11" id="KW-0812">Transmembrane</keyword>
<evidence type="ECO:0000256" key="3">
    <source>
        <dbReference type="ARBA" id="ARBA00016864"/>
    </source>
</evidence>
<feature type="region of interest" description="Disordered" evidence="12">
    <location>
        <begin position="1"/>
        <end position="28"/>
    </location>
</feature>
<gene>
    <name evidence="14" type="ORF">LY16_02480</name>
</gene>
<evidence type="ECO:0000259" key="13">
    <source>
        <dbReference type="PROSITE" id="PS50928"/>
    </source>
</evidence>
<protein>
    <recommendedName>
        <fullName evidence="3 11">Phosphate transport system permease protein PstA</fullName>
    </recommendedName>
</protein>
<dbReference type="SUPFAM" id="SSF161098">
    <property type="entry name" value="MetI-like"/>
    <property type="match status" value="1"/>
</dbReference>
<dbReference type="InterPro" id="IPR035906">
    <property type="entry name" value="MetI-like_sf"/>
</dbReference>
<evidence type="ECO:0000256" key="6">
    <source>
        <dbReference type="ARBA" id="ARBA00022519"/>
    </source>
</evidence>
<keyword evidence="10 11" id="KW-0472">Membrane</keyword>
<dbReference type="InterPro" id="IPR051408">
    <property type="entry name" value="Phosphate_transprt_permease"/>
</dbReference>
<evidence type="ECO:0000256" key="8">
    <source>
        <dbReference type="ARBA" id="ARBA00022692"/>
    </source>
</evidence>
<evidence type="ECO:0000256" key="10">
    <source>
        <dbReference type="ARBA" id="ARBA00023136"/>
    </source>
</evidence>
<sequence>MTIPDNQPSRSGSTVSAVDMKNRRRRQSWRRQKNRLALMLSVATMAFGLFWLVWILISTVTKGIDGMSLALFTDMTPPPNTEGGGLANAIVGSGLLIFWATVFGTPLGILAGIYLAEYGHRSWLAEIIRFINDILLSAPSIVVGLFVYTVVVAKMQHFSGWAGVIALALLQIPIVIRTTENMLKLVPDNLREAAYALGTPKWKMISAITLKASISGIMTGVLLAIARIAGETAPLLFTSLSNQFWSTDLNQPIANLPVTIFKFAMSPFSDWQQLAWAGVLLITLCVLLINIVARVLFAKKKH</sequence>
<proteinExistence type="inferred from homology"/>
<dbReference type="EMBL" id="VNHN01000043">
    <property type="protein sequence ID" value="TYP02634.1"/>
    <property type="molecule type" value="Genomic_DNA"/>
</dbReference>